<feature type="domain" description="PNPLA" evidence="5">
    <location>
        <begin position="12"/>
        <end position="224"/>
    </location>
</feature>
<evidence type="ECO:0000256" key="3">
    <source>
        <dbReference type="ARBA" id="ARBA00023098"/>
    </source>
</evidence>
<feature type="short sequence motif" description="DGA/G" evidence="4">
    <location>
        <begin position="211"/>
        <end position="213"/>
    </location>
</feature>
<dbReference type="Proteomes" id="UP000781958">
    <property type="component" value="Unassembled WGS sequence"/>
</dbReference>
<evidence type="ECO:0000259" key="5">
    <source>
        <dbReference type="PROSITE" id="PS51635"/>
    </source>
</evidence>
<dbReference type="SUPFAM" id="SSF52151">
    <property type="entry name" value="FabD/lysophospholipase-like"/>
    <property type="match status" value="1"/>
</dbReference>
<dbReference type="InterPro" id="IPR016035">
    <property type="entry name" value="Acyl_Trfase/lysoPLipase"/>
</dbReference>
<evidence type="ECO:0000256" key="1">
    <source>
        <dbReference type="ARBA" id="ARBA00022801"/>
    </source>
</evidence>
<keyword evidence="7" id="KW-1185">Reference proteome</keyword>
<keyword evidence="2 4" id="KW-0442">Lipid degradation</keyword>
<gene>
    <name evidence="6" type="ORF">J2851_002609</name>
</gene>
<feature type="short sequence motif" description="GXSXG" evidence="4">
    <location>
        <begin position="43"/>
        <end position="47"/>
    </location>
</feature>
<evidence type="ECO:0000313" key="6">
    <source>
        <dbReference type="EMBL" id="MBP2292828.1"/>
    </source>
</evidence>
<dbReference type="PANTHER" id="PTHR14226">
    <property type="entry name" value="NEUROPATHY TARGET ESTERASE/SWISS CHEESE D.MELANOGASTER"/>
    <property type="match status" value="1"/>
</dbReference>
<dbReference type="Gene3D" id="3.40.1090.10">
    <property type="entry name" value="Cytosolic phospholipase A2 catalytic domain"/>
    <property type="match status" value="2"/>
</dbReference>
<reference evidence="6 7" key="1">
    <citation type="submission" date="2021-03" db="EMBL/GenBank/DDBJ databases">
        <title>Genomic Encyclopedia of Type Strains, Phase III (KMG-III): the genomes of soil and plant-associated and newly described type strains.</title>
        <authorList>
            <person name="Whitman W."/>
        </authorList>
    </citation>
    <scope>NUCLEOTIDE SEQUENCE [LARGE SCALE GENOMIC DNA]</scope>
    <source>
        <strain evidence="6 7">IMMIB AFH-6</strain>
    </source>
</reference>
<name>A0ABS4SJT5_9PROT</name>
<comment type="caution">
    <text evidence="6">The sequence shown here is derived from an EMBL/GenBank/DDBJ whole genome shotgun (WGS) entry which is preliminary data.</text>
</comment>
<keyword evidence="3 4" id="KW-0443">Lipid metabolism</keyword>
<dbReference type="PANTHER" id="PTHR14226:SF57">
    <property type="entry name" value="BLR7027 PROTEIN"/>
    <property type="match status" value="1"/>
</dbReference>
<dbReference type="Pfam" id="PF12536">
    <property type="entry name" value="DUF3734"/>
    <property type="match status" value="1"/>
</dbReference>
<dbReference type="InterPro" id="IPR021095">
    <property type="entry name" value="DUF3734"/>
</dbReference>
<dbReference type="EMBL" id="JAGINP010000008">
    <property type="protein sequence ID" value="MBP2292828.1"/>
    <property type="molecule type" value="Genomic_DNA"/>
</dbReference>
<dbReference type="InterPro" id="IPR050301">
    <property type="entry name" value="NTE"/>
</dbReference>
<dbReference type="PROSITE" id="PS51635">
    <property type="entry name" value="PNPLA"/>
    <property type="match status" value="1"/>
</dbReference>
<feature type="short sequence motif" description="GXGXXG" evidence="4">
    <location>
        <begin position="16"/>
        <end position="21"/>
    </location>
</feature>
<sequence>MDRRPPFECIALLLQGGGALGSYQAGVYEALAEADLHPDWVAGISIGAINAAIIAGNPRAERVAKLCAFWESVTANPWADWMTGVPQWTPRGDSARSLFNQMSAAKALFDGAAGFFAPRRPAPWLQPLGSPEATSWYDTGALKSTLERLIDFDRLNSGETRFSVGAVNVRTGNFVYFDTTTHTIRPEHVMASGSLPPGFPAVEIEGEHYWDGGLVSNTPLQWVVDSQPRQDTLAFQVDLWSARGAFPRSLAEVATRQKEIQYSSRTRASTDQFKTMQRARHALAGLLSKLPPELRASEEAELLSAMADRKVYSIVHLIYRSKEYEGHSKDYEFSRLTMQDHWRAGYHDALRTLRHPEVLERPSNHDGVFTFDLAADGRE</sequence>
<dbReference type="RefSeq" id="WP_246500622.1">
    <property type="nucleotide sequence ID" value="NZ_JAGINP010000008.1"/>
</dbReference>
<feature type="active site" description="Proton acceptor" evidence="4">
    <location>
        <position position="211"/>
    </location>
</feature>
<keyword evidence="1 4" id="KW-0378">Hydrolase</keyword>
<evidence type="ECO:0000256" key="4">
    <source>
        <dbReference type="PROSITE-ProRule" id="PRU01161"/>
    </source>
</evidence>
<dbReference type="InterPro" id="IPR002641">
    <property type="entry name" value="PNPLA_dom"/>
</dbReference>
<organism evidence="6 7">
    <name type="scientific">Azospirillum rugosum</name>
    <dbReference type="NCBI Taxonomy" id="416170"/>
    <lineage>
        <taxon>Bacteria</taxon>
        <taxon>Pseudomonadati</taxon>
        <taxon>Pseudomonadota</taxon>
        <taxon>Alphaproteobacteria</taxon>
        <taxon>Rhodospirillales</taxon>
        <taxon>Azospirillaceae</taxon>
        <taxon>Azospirillum</taxon>
    </lineage>
</organism>
<proteinExistence type="predicted"/>
<evidence type="ECO:0000256" key="2">
    <source>
        <dbReference type="ARBA" id="ARBA00022963"/>
    </source>
</evidence>
<feature type="active site" description="Nucleophile" evidence="4">
    <location>
        <position position="45"/>
    </location>
</feature>
<dbReference type="Pfam" id="PF01734">
    <property type="entry name" value="Patatin"/>
    <property type="match status" value="1"/>
</dbReference>
<evidence type="ECO:0000313" key="7">
    <source>
        <dbReference type="Proteomes" id="UP000781958"/>
    </source>
</evidence>
<accession>A0ABS4SJT5</accession>
<protein>
    <submittedName>
        <fullName evidence="6">NTE family protein</fullName>
    </submittedName>
</protein>